<accession>A0A922IH83</accession>
<evidence type="ECO:0000256" key="1">
    <source>
        <dbReference type="PROSITE-ProRule" id="PRU00235"/>
    </source>
</evidence>
<dbReference type="InterPro" id="IPR000408">
    <property type="entry name" value="Reg_chr_condens"/>
</dbReference>
<dbReference type="Gene3D" id="2.130.10.30">
    <property type="entry name" value="Regulator of chromosome condensation 1/beta-lactamase-inhibitor protein II"/>
    <property type="match status" value="1"/>
</dbReference>
<organism evidence="3 4">
    <name type="scientific">Dermatophagoides farinae</name>
    <name type="common">American house dust mite</name>
    <dbReference type="NCBI Taxonomy" id="6954"/>
    <lineage>
        <taxon>Eukaryota</taxon>
        <taxon>Metazoa</taxon>
        <taxon>Ecdysozoa</taxon>
        <taxon>Arthropoda</taxon>
        <taxon>Chelicerata</taxon>
        <taxon>Arachnida</taxon>
        <taxon>Acari</taxon>
        <taxon>Acariformes</taxon>
        <taxon>Sarcoptiformes</taxon>
        <taxon>Astigmata</taxon>
        <taxon>Psoroptidia</taxon>
        <taxon>Analgoidea</taxon>
        <taxon>Pyroglyphidae</taxon>
        <taxon>Dermatophagoidinae</taxon>
        <taxon>Dermatophagoides</taxon>
    </lineage>
</organism>
<dbReference type="InterPro" id="IPR000210">
    <property type="entry name" value="BTB/POZ_dom"/>
</dbReference>
<dbReference type="PROSITE" id="PS00626">
    <property type="entry name" value="RCC1_2"/>
    <property type="match status" value="1"/>
</dbReference>
<feature type="domain" description="BTB" evidence="2">
    <location>
        <begin position="331"/>
        <end position="396"/>
    </location>
</feature>
<dbReference type="PANTHER" id="PTHR45982:SF1">
    <property type="entry name" value="REGULATOR OF CHROMOSOME CONDENSATION"/>
    <property type="match status" value="1"/>
</dbReference>
<dbReference type="SMART" id="SM00225">
    <property type="entry name" value="BTB"/>
    <property type="match status" value="1"/>
</dbReference>
<keyword evidence="4" id="KW-1185">Reference proteome</keyword>
<gene>
    <name evidence="3" type="primary">RCBTB1_7</name>
    <name evidence="3" type="ORF">DERF_004165</name>
</gene>
<feature type="repeat" description="RCC1" evidence="1">
    <location>
        <begin position="142"/>
        <end position="218"/>
    </location>
</feature>
<dbReference type="PROSITE" id="PS50012">
    <property type="entry name" value="RCC1_3"/>
    <property type="match status" value="1"/>
</dbReference>
<dbReference type="InterPro" id="IPR051553">
    <property type="entry name" value="Ran_GTPase-activating"/>
</dbReference>
<evidence type="ECO:0000313" key="4">
    <source>
        <dbReference type="Proteomes" id="UP000790347"/>
    </source>
</evidence>
<dbReference type="EMBL" id="ASGP02000001">
    <property type="protein sequence ID" value="KAH9530354.1"/>
    <property type="molecule type" value="Genomic_DNA"/>
</dbReference>
<comment type="caution">
    <text evidence="3">The sequence shown here is derived from an EMBL/GenBank/DDBJ whole genome shotgun (WGS) entry which is preliminary data.</text>
</comment>
<dbReference type="SUPFAM" id="SSF54695">
    <property type="entry name" value="POZ domain"/>
    <property type="match status" value="1"/>
</dbReference>
<dbReference type="SUPFAM" id="SSF50985">
    <property type="entry name" value="RCC1/BLIP-II"/>
    <property type="match status" value="1"/>
</dbReference>
<evidence type="ECO:0000313" key="3">
    <source>
        <dbReference type="EMBL" id="KAH9530354.1"/>
    </source>
</evidence>
<dbReference type="Gene3D" id="3.30.710.10">
    <property type="entry name" value="Potassium Channel Kv1.1, Chain A"/>
    <property type="match status" value="1"/>
</dbReference>
<name>A0A922IH83_DERFA</name>
<sequence length="517" mass="59534">MARLPTENIDIIDLFQDDFKYIDQEYLPSIVSICSLYICDDKKEFILMTIDATWAYGKQICSLLSLEHDMSKPQRISVLNGVKIVQVDYGITFVAILTDQGQVFLASEWKTNKTLQLINTGNDCFKMIACGQFHLLLLRQDGHVFAMGDNSYGQKTGNEKSSLESMIHIDNLENVQLIDLVMEKTETLPCLVPFPNDNSTRIKDIVAGMYHSLFLFENGQLWGCGSSNMVKLVLLTKVPIENVQQIVCSKFHNFSLVYDGSSYYAWGKNGHWSSPKKLDYHPTSFASASTMILSSPITFGLTSTIHVFGSHDPISYQSKSILQLFDNQDNCDVEFIIDKKHIKACKCYLKSVSEYYRLMFSGNWIKKDQVPIQNYSYETYYAYLRMLHTGDLNEQTMTTYLPLITKYEMKELHDKLIHLTIKQMLPKCFRSSIMANSHTDNIDIELFKDDLEYIDQDFLQSIIQIFCFNYEDEKQFLLMTEEATYAYVDSVHEFVAILTEDGQVFLASDVKLRMENE</sequence>
<dbReference type="PANTHER" id="PTHR45982">
    <property type="entry name" value="REGULATOR OF CHROMOSOME CONDENSATION"/>
    <property type="match status" value="1"/>
</dbReference>
<dbReference type="Pfam" id="PF00651">
    <property type="entry name" value="BTB"/>
    <property type="match status" value="1"/>
</dbReference>
<dbReference type="AlphaFoldDB" id="A0A922IH83"/>
<dbReference type="InterPro" id="IPR011333">
    <property type="entry name" value="SKP1/BTB/POZ_sf"/>
</dbReference>
<reference evidence="3" key="2">
    <citation type="journal article" date="2022" name="Res Sq">
        <title>Comparative Genomics Reveals Insights into the Divergent Evolution of Astigmatic Mites and Household Pest Adaptations.</title>
        <authorList>
            <person name="Xiong Q."/>
            <person name="Wan A.T.-Y."/>
            <person name="Liu X.-Y."/>
            <person name="Fung C.S.-H."/>
            <person name="Xiao X."/>
            <person name="Malainual N."/>
            <person name="Hou J."/>
            <person name="Wang L."/>
            <person name="Wang M."/>
            <person name="Yang K."/>
            <person name="Cui Y."/>
            <person name="Leung E."/>
            <person name="Nong W."/>
            <person name="Shin S.-K."/>
            <person name="Au S."/>
            <person name="Jeong K.Y."/>
            <person name="Chew F.T."/>
            <person name="Hui J."/>
            <person name="Leung T.F."/>
            <person name="Tungtrongchitr A."/>
            <person name="Zhong N."/>
            <person name="Liu Z."/>
            <person name="Tsui S."/>
        </authorList>
    </citation>
    <scope>NUCLEOTIDE SEQUENCE</scope>
    <source>
        <strain evidence="3">Derf</strain>
        <tissue evidence="3">Whole organism</tissue>
    </source>
</reference>
<dbReference type="InterPro" id="IPR009091">
    <property type="entry name" value="RCC1/BLIP-II"/>
</dbReference>
<dbReference type="PROSITE" id="PS50097">
    <property type="entry name" value="BTB"/>
    <property type="match status" value="1"/>
</dbReference>
<dbReference type="Pfam" id="PF13540">
    <property type="entry name" value="RCC1_2"/>
    <property type="match status" value="2"/>
</dbReference>
<reference evidence="3" key="1">
    <citation type="submission" date="2013-05" db="EMBL/GenBank/DDBJ databases">
        <authorList>
            <person name="Yim A.K.Y."/>
            <person name="Chan T.F."/>
            <person name="Ji K.M."/>
            <person name="Liu X.Y."/>
            <person name="Zhou J.W."/>
            <person name="Li R.Q."/>
            <person name="Yang K.Y."/>
            <person name="Li J."/>
            <person name="Li M."/>
            <person name="Law P.T.W."/>
            <person name="Wu Y.L."/>
            <person name="Cai Z.L."/>
            <person name="Qin H."/>
            <person name="Bao Y."/>
            <person name="Leung R.K.K."/>
            <person name="Ng P.K.S."/>
            <person name="Zou J."/>
            <person name="Zhong X.J."/>
            <person name="Ran P.X."/>
            <person name="Zhong N.S."/>
            <person name="Liu Z.G."/>
            <person name="Tsui S.K.W."/>
        </authorList>
    </citation>
    <scope>NUCLEOTIDE SEQUENCE</scope>
    <source>
        <strain evidence="3">Derf</strain>
        <tissue evidence="3">Whole organism</tissue>
    </source>
</reference>
<dbReference type="Proteomes" id="UP000790347">
    <property type="component" value="Unassembled WGS sequence"/>
</dbReference>
<protein>
    <submittedName>
        <fullName evidence="3">RCC1 and BTB domain-containing protein 1</fullName>
    </submittedName>
</protein>
<evidence type="ECO:0000259" key="2">
    <source>
        <dbReference type="PROSITE" id="PS50097"/>
    </source>
</evidence>
<proteinExistence type="predicted"/>